<evidence type="ECO:0000256" key="1">
    <source>
        <dbReference type="SAM" id="Phobius"/>
    </source>
</evidence>
<keyword evidence="3" id="KW-1185">Reference proteome</keyword>
<accession>A0A4P6YVF2</accession>
<evidence type="ECO:0000313" key="3">
    <source>
        <dbReference type="Proteomes" id="UP000292886"/>
    </source>
</evidence>
<proteinExistence type="predicted"/>
<feature type="transmembrane region" description="Helical" evidence="1">
    <location>
        <begin position="6"/>
        <end position="21"/>
    </location>
</feature>
<sequence>MSVAVPIIIFVLAIIVFISAWKRYPMGILYMPTDLRSYGIKVIPTAILTIILVFMIFISRFEHTSVTVSYTIAGMAFLMFSVNLYLMLSERQRQHEIEVANELSNEDVQNEVIQ</sequence>
<feature type="transmembrane region" description="Helical" evidence="1">
    <location>
        <begin position="42"/>
        <end position="61"/>
    </location>
</feature>
<dbReference type="Proteomes" id="UP000292886">
    <property type="component" value="Chromosome"/>
</dbReference>
<keyword evidence="1" id="KW-0812">Transmembrane</keyword>
<evidence type="ECO:0000313" key="2">
    <source>
        <dbReference type="EMBL" id="QBO36774.1"/>
    </source>
</evidence>
<dbReference type="AlphaFoldDB" id="A0A4P6YVF2"/>
<gene>
    <name evidence="2" type="ORF">EQG49_10035</name>
</gene>
<keyword evidence="1" id="KW-0472">Membrane</keyword>
<keyword evidence="1" id="KW-1133">Transmembrane helix</keyword>
<feature type="transmembrane region" description="Helical" evidence="1">
    <location>
        <begin position="67"/>
        <end position="88"/>
    </location>
</feature>
<dbReference type="KEGG" id="wei:EQG49_10035"/>
<organism evidence="2 3">
    <name type="scientific">Periweissella cryptocerci</name>
    <dbReference type="NCBI Taxonomy" id="2506420"/>
    <lineage>
        <taxon>Bacteria</taxon>
        <taxon>Bacillati</taxon>
        <taxon>Bacillota</taxon>
        <taxon>Bacilli</taxon>
        <taxon>Lactobacillales</taxon>
        <taxon>Lactobacillaceae</taxon>
        <taxon>Periweissella</taxon>
    </lineage>
</organism>
<name>A0A4P6YVF2_9LACO</name>
<reference evidence="3" key="1">
    <citation type="submission" date="2019-03" db="EMBL/GenBank/DDBJ databases">
        <title>Weissella sp. 26KH-42 Genome sequencing.</title>
        <authorList>
            <person name="Heo J."/>
            <person name="Kim S.-J."/>
            <person name="Kim J.-S."/>
            <person name="Hong S.-B."/>
            <person name="Kwon S.-W."/>
        </authorList>
    </citation>
    <scope>NUCLEOTIDE SEQUENCE [LARGE SCALE GENOMIC DNA]</scope>
    <source>
        <strain evidence="3">26KH-42</strain>
    </source>
</reference>
<protein>
    <submittedName>
        <fullName evidence="2">Uncharacterized protein</fullName>
    </submittedName>
</protein>
<dbReference type="RefSeq" id="WP_133363851.1">
    <property type="nucleotide sequence ID" value="NZ_CP037940.1"/>
</dbReference>
<dbReference type="EMBL" id="CP037940">
    <property type="protein sequence ID" value="QBO36774.1"/>
    <property type="molecule type" value="Genomic_DNA"/>
</dbReference>